<name>B9G4Y8_ORYSJ</name>
<dbReference type="Gene3D" id="2.170.150.80">
    <property type="entry name" value="NAC domain"/>
    <property type="match status" value="1"/>
</dbReference>
<gene>
    <name evidence="2" type="ORF">OsJ_30266</name>
</gene>
<sequence length="206" mass="22068">MEKVQASCEGDQGICKRGAKGGHPIDQNLVGGMTMSTEKSFLPSRDPEWYFFGPRDRKYPNGFRTNRATRAGASAPTGSCNEYRLDDKDCENTMPIKDTYALCRVFKKNAICTEVEELQGQCSMALLEGACQQLLASGGGGSQEQYETPSPPDVPVGSTFGGADADAEDDPDKDDSWMQFISDDAWCSSTADGGAEESTSCVALAG</sequence>
<organism evidence="2">
    <name type="scientific">Oryza sativa subsp. japonica</name>
    <name type="common">Rice</name>
    <dbReference type="NCBI Taxonomy" id="39947"/>
    <lineage>
        <taxon>Eukaryota</taxon>
        <taxon>Viridiplantae</taxon>
        <taxon>Streptophyta</taxon>
        <taxon>Embryophyta</taxon>
        <taxon>Tracheophyta</taxon>
        <taxon>Spermatophyta</taxon>
        <taxon>Magnoliopsida</taxon>
        <taxon>Liliopsida</taxon>
        <taxon>Poales</taxon>
        <taxon>Poaceae</taxon>
        <taxon>BOP clade</taxon>
        <taxon>Oryzoideae</taxon>
        <taxon>Oryzeae</taxon>
        <taxon>Oryzinae</taxon>
        <taxon>Oryza</taxon>
        <taxon>Oryza sativa</taxon>
    </lineage>
</organism>
<dbReference type="GO" id="GO:0003677">
    <property type="term" value="F:DNA binding"/>
    <property type="evidence" value="ECO:0007669"/>
    <property type="project" value="InterPro"/>
</dbReference>
<proteinExistence type="predicted"/>
<reference evidence="2" key="1">
    <citation type="journal article" date="2005" name="PLoS Biol.">
        <title>The genomes of Oryza sativa: a history of duplications.</title>
        <authorList>
            <person name="Yu J."/>
            <person name="Wang J."/>
            <person name="Lin W."/>
            <person name="Li S."/>
            <person name="Li H."/>
            <person name="Zhou J."/>
            <person name="Ni P."/>
            <person name="Dong W."/>
            <person name="Hu S."/>
            <person name="Zeng C."/>
            <person name="Zhang J."/>
            <person name="Zhang Y."/>
            <person name="Li R."/>
            <person name="Xu Z."/>
            <person name="Li S."/>
            <person name="Li X."/>
            <person name="Zheng H."/>
            <person name="Cong L."/>
            <person name="Lin L."/>
            <person name="Yin J."/>
            <person name="Geng J."/>
            <person name="Li G."/>
            <person name="Shi J."/>
            <person name="Liu J."/>
            <person name="Lv H."/>
            <person name="Li J."/>
            <person name="Wang J."/>
            <person name="Deng Y."/>
            <person name="Ran L."/>
            <person name="Shi X."/>
            <person name="Wang X."/>
            <person name="Wu Q."/>
            <person name="Li C."/>
            <person name="Ren X."/>
            <person name="Wang J."/>
            <person name="Wang X."/>
            <person name="Li D."/>
            <person name="Liu D."/>
            <person name="Zhang X."/>
            <person name="Ji Z."/>
            <person name="Zhao W."/>
            <person name="Sun Y."/>
            <person name="Zhang Z."/>
            <person name="Bao J."/>
            <person name="Han Y."/>
            <person name="Dong L."/>
            <person name="Ji J."/>
            <person name="Chen P."/>
            <person name="Wu S."/>
            <person name="Liu J."/>
            <person name="Xiao Y."/>
            <person name="Bu D."/>
            <person name="Tan J."/>
            <person name="Yang L."/>
            <person name="Ye C."/>
            <person name="Zhang J."/>
            <person name="Xu J."/>
            <person name="Zhou Y."/>
            <person name="Yu Y."/>
            <person name="Zhang B."/>
            <person name="Zhuang S."/>
            <person name="Wei H."/>
            <person name="Liu B."/>
            <person name="Lei M."/>
            <person name="Yu H."/>
            <person name="Li Y."/>
            <person name="Xu H."/>
            <person name="Wei S."/>
            <person name="He X."/>
            <person name="Fang L."/>
            <person name="Zhang Z."/>
            <person name="Zhang Y."/>
            <person name="Huang X."/>
            <person name="Su Z."/>
            <person name="Tong W."/>
            <person name="Li J."/>
            <person name="Tong Z."/>
            <person name="Li S."/>
            <person name="Ye J."/>
            <person name="Wang L."/>
            <person name="Fang L."/>
            <person name="Lei T."/>
            <person name="Chen C."/>
            <person name="Chen H."/>
            <person name="Xu Z."/>
            <person name="Li H."/>
            <person name="Huang H."/>
            <person name="Zhang F."/>
            <person name="Xu H."/>
            <person name="Li N."/>
            <person name="Zhao C."/>
            <person name="Li S."/>
            <person name="Dong L."/>
            <person name="Huang Y."/>
            <person name="Li L."/>
            <person name="Xi Y."/>
            <person name="Qi Q."/>
            <person name="Li W."/>
            <person name="Zhang B."/>
            <person name="Hu W."/>
            <person name="Zhang Y."/>
            <person name="Tian X."/>
            <person name="Jiao Y."/>
            <person name="Liang X."/>
            <person name="Jin J."/>
            <person name="Gao L."/>
            <person name="Zheng W."/>
            <person name="Hao B."/>
            <person name="Liu S."/>
            <person name="Wang W."/>
            <person name="Yuan L."/>
            <person name="Cao M."/>
            <person name="McDermott J."/>
            <person name="Samudrala R."/>
            <person name="Wang J."/>
            <person name="Wong G.K."/>
            <person name="Yang H."/>
        </authorList>
    </citation>
    <scope>NUCLEOTIDE SEQUENCE [LARGE SCALE GENOMIC DNA]</scope>
</reference>
<dbReference type="PANTHER" id="PTHR31744:SF210">
    <property type="entry name" value="NAC DOMAIN-CONTAINING PROTEIN 86-LIKE"/>
    <property type="match status" value="1"/>
</dbReference>
<protein>
    <submittedName>
        <fullName evidence="2">Uncharacterized protein</fullName>
    </submittedName>
</protein>
<dbReference type="Proteomes" id="UP000007752">
    <property type="component" value="Chromosome 9"/>
</dbReference>
<dbReference type="EMBL" id="CM000146">
    <property type="protein sequence ID" value="EEE70186.1"/>
    <property type="molecule type" value="Genomic_DNA"/>
</dbReference>
<dbReference type="InterPro" id="IPR036093">
    <property type="entry name" value="NAC_dom_sf"/>
</dbReference>
<feature type="region of interest" description="Disordered" evidence="1">
    <location>
        <begin position="138"/>
        <end position="177"/>
    </location>
</feature>
<dbReference type="SUPFAM" id="SSF101941">
    <property type="entry name" value="NAC domain"/>
    <property type="match status" value="1"/>
</dbReference>
<evidence type="ECO:0000256" key="1">
    <source>
        <dbReference type="SAM" id="MobiDB-lite"/>
    </source>
</evidence>
<reference evidence="2" key="2">
    <citation type="submission" date="2008-12" db="EMBL/GenBank/DDBJ databases">
        <title>Improved gene annotation of the rice (Oryza sativa) genomes.</title>
        <authorList>
            <person name="Wang J."/>
            <person name="Li R."/>
            <person name="Fan W."/>
            <person name="Huang Q."/>
            <person name="Zhang J."/>
            <person name="Zhou Y."/>
            <person name="Hu Y."/>
            <person name="Zi S."/>
            <person name="Li J."/>
            <person name="Ni P."/>
            <person name="Zheng H."/>
            <person name="Zhang Y."/>
            <person name="Zhao M."/>
            <person name="Hao Q."/>
            <person name="McDermott J."/>
            <person name="Samudrala R."/>
            <person name="Kristiansen K."/>
            <person name="Wong G.K.-S."/>
        </authorList>
    </citation>
    <scope>NUCLEOTIDE SEQUENCE</scope>
</reference>
<dbReference type="PANTHER" id="PTHR31744">
    <property type="entry name" value="PROTEIN CUP-SHAPED COTYLEDON 2-RELATED"/>
    <property type="match status" value="1"/>
</dbReference>
<dbReference type="GO" id="GO:0006355">
    <property type="term" value="P:regulation of DNA-templated transcription"/>
    <property type="evidence" value="ECO:0007669"/>
    <property type="project" value="InterPro"/>
</dbReference>
<dbReference type="AlphaFoldDB" id="B9G4Y8"/>
<accession>B9G4Y8</accession>
<evidence type="ECO:0000313" key="2">
    <source>
        <dbReference type="EMBL" id="EEE70186.1"/>
    </source>
</evidence>